<reference evidence="2" key="1">
    <citation type="submission" date="2022-04" db="EMBL/GenBank/DDBJ databases">
        <title>Emergence of ST220 Acinetobacter pittii strain in bloodstream infection, which co-producing chromosomal NDM-1 and OXA-820 carbapenemases.</title>
        <authorList>
            <person name="Tian C."/>
            <person name="Xing M."/>
            <person name="Fu L."/>
            <person name="Xia D."/>
        </authorList>
    </citation>
    <scope>NUCLEOTIDE SEQUENCE</scope>
    <source>
        <strain evidence="2">TCM</strain>
    </source>
</reference>
<keyword evidence="1" id="KW-0812">Transmembrane</keyword>
<keyword evidence="1" id="KW-1133">Transmembrane helix</keyword>
<name>A0AAE9MAW1_ACIPI</name>
<dbReference type="RefSeq" id="WP_126117482.1">
    <property type="nucleotide sequence ID" value="NZ_CP029610.1"/>
</dbReference>
<dbReference type="AlphaFoldDB" id="A0AAE9MAW1"/>
<proteinExistence type="predicted"/>
<dbReference type="Proteomes" id="UP001055514">
    <property type="component" value="Chromosome"/>
</dbReference>
<gene>
    <name evidence="2" type="ORF">MWH18_03785</name>
</gene>
<keyword evidence="1" id="KW-0472">Membrane</keyword>
<sequence length="115" mass="13140">MVYVALQVLLCPSIPWEDRKITDKVTPLIITVISVIGLLGMTLFQGKVEAEDILKNPNARTLVKVKGESEVWELIDINGDKVLLLLKKPKLFKAEQLKPTYKIIEYKEIEKYKSN</sequence>
<evidence type="ECO:0000256" key="1">
    <source>
        <dbReference type="SAM" id="Phobius"/>
    </source>
</evidence>
<feature type="transmembrane region" description="Helical" evidence="1">
    <location>
        <begin position="25"/>
        <end position="44"/>
    </location>
</feature>
<protein>
    <submittedName>
        <fullName evidence="2">Uncharacterized protein</fullName>
    </submittedName>
</protein>
<organism evidence="2 3">
    <name type="scientific">Acinetobacter pittii</name>
    <name type="common">Acinetobacter genomosp. 3</name>
    <dbReference type="NCBI Taxonomy" id="48296"/>
    <lineage>
        <taxon>Bacteria</taxon>
        <taxon>Pseudomonadati</taxon>
        <taxon>Pseudomonadota</taxon>
        <taxon>Gammaproteobacteria</taxon>
        <taxon>Moraxellales</taxon>
        <taxon>Moraxellaceae</taxon>
        <taxon>Acinetobacter</taxon>
        <taxon>Acinetobacter calcoaceticus/baumannii complex</taxon>
    </lineage>
</organism>
<dbReference type="EMBL" id="CP095407">
    <property type="protein sequence ID" value="USU95400.1"/>
    <property type="molecule type" value="Genomic_DNA"/>
</dbReference>
<accession>A0AAE9MAW1</accession>
<evidence type="ECO:0000313" key="2">
    <source>
        <dbReference type="EMBL" id="USU95400.1"/>
    </source>
</evidence>
<evidence type="ECO:0000313" key="3">
    <source>
        <dbReference type="Proteomes" id="UP001055514"/>
    </source>
</evidence>